<gene>
    <name evidence="1" type="ORF">TorRG33x02_141280</name>
</gene>
<evidence type="ECO:0000313" key="2">
    <source>
        <dbReference type="Proteomes" id="UP000237000"/>
    </source>
</evidence>
<dbReference type="EMBL" id="JXTC01000087">
    <property type="protein sequence ID" value="PON90096.1"/>
    <property type="molecule type" value="Genomic_DNA"/>
</dbReference>
<comment type="caution">
    <text evidence="1">The sequence shown here is derived from an EMBL/GenBank/DDBJ whole genome shotgun (WGS) entry which is preliminary data.</text>
</comment>
<evidence type="ECO:0000313" key="1">
    <source>
        <dbReference type="EMBL" id="PON90096.1"/>
    </source>
</evidence>
<dbReference type="InParanoid" id="A0A2P5EX26"/>
<protein>
    <submittedName>
        <fullName evidence="1">Uncharacterized protein</fullName>
    </submittedName>
</protein>
<dbReference type="Proteomes" id="UP000237000">
    <property type="component" value="Unassembled WGS sequence"/>
</dbReference>
<accession>A0A2P5EX26</accession>
<dbReference type="AlphaFoldDB" id="A0A2P5EX26"/>
<reference evidence="2" key="1">
    <citation type="submission" date="2016-06" db="EMBL/GenBank/DDBJ databases">
        <title>Parallel loss of symbiosis genes in relatives of nitrogen-fixing non-legume Parasponia.</title>
        <authorList>
            <person name="Van Velzen R."/>
            <person name="Holmer R."/>
            <person name="Bu F."/>
            <person name="Rutten L."/>
            <person name="Van Zeijl A."/>
            <person name="Liu W."/>
            <person name="Santuari L."/>
            <person name="Cao Q."/>
            <person name="Sharma T."/>
            <person name="Shen D."/>
            <person name="Roswanjaya Y."/>
            <person name="Wardhani T."/>
            <person name="Kalhor M.S."/>
            <person name="Jansen J."/>
            <person name="Van den Hoogen J."/>
            <person name="Gungor B."/>
            <person name="Hartog M."/>
            <person name="Hontelez J."/>
            <person name="Verver J."/>
            <person name="Yang W.-C."/>
            <person name="Schijlen E."/>
            <person name="Repin R."/>
            <person name="Schilthuizen M."/>
            <person name="Schranz E."/>
            <person name="Heidstra R."/>
            <person name="Miyata K."/>
            <person name="Fedorova E."/>
            <person name="Kohlen W."/>
            <person name="Bisseling T."/>
            <person name="Smit S."/>
            <person name="Geurts R."/>
        </authorList>
    </citation>
    <scope>NUCLEOTIDE SEQUENCE [LARGE SCALE GENOMIC DNA]</scope>
    <source>
        <strain evidence="2">cv. RG33-2</strain>
    </source>
</reference>
<sequence length="102" mass="10275">MDNKEKKKPARIVGGEEEPGAGGGVLWAVGPWAVGDEAGEGVQFAGVDAGEGVVGGAIVVGGGGEAVGEEAEVETIHCTKTAMSLLWPLALSEQSVLLFNEV</sequence>
<proteinExistence type="predicted"/>
<keyword evidence="2" id="KW-1185">Reference proteome</keyword>
<name>A0A2P5EX26_TREOI</name>
<organism evidence="1 2">
    <name type="scientific">Trema orientale</name>
    <name type="common">Charcoal tree</name>
    <name type="synonym">Celtis orientalis</name>
    <dbReference type="NCBI Taxonomy" id="63057"/>
    <lineage>
        <taxon>Eukaryota</taxon>
        <taxon>Viridiplantae</taxon>
        <taxon>Streptophyta</taxon>
        <taxon>Embryophyta</taxon>
        <taxon>Tracheophyta</taxon>
        <taxon>Spermatophyta</taxon>
        <taxon>Magnoliopsida</taxon>
        <taxon>eudicotyledons</taxon>
        <taxon>Gunneridae</taxon>
        <taxon>Pentapetalae</taxon>
        <taxon>rosids</taxon>
        <taxon>fabids</taxon>
        <taxon>Rosales</taxon>
        <taxon>Cannabaceae</taxon>
        <taxon>Trema</taxon>
    </lineage>
</organism>